<organism evidence="1 2">
    <name type="scientific">Sporomusa sphaeroides DSM 2875</name>
    <dbReference type="NCBI Taxonomy" id="1337886"/>
    <lineage>
        <taxon>Bacteria</taxon>
        <taxon>Bacillati</taxon>
        <taxon>Bacillota</taxon>
        <taxon>Negativicutes</taxon>
        <taxon>Selenomonadales</taxon>
        <taxon>Sporomusaceae</taxon>
        <taxon>Sporomusa</taxon>
    </lineage>
</organism>
<name>A0ABM9VYH8_9FIRM</name>
<evidence type="ECO:0000313" key="1">
    <source>
        <dbReference type="EMBL" id="CVK17529.1"/>
    </source>
</evidence>
<proteinExistence type="predicted"/>
<protein>
    <submittedName>
        <fullName evidence="1">Uncharacterized protein</fullName>
    </submittedName>
</protein>
<dbReference type="RefSeq" id="WP_075755309.1">
    <property type="nucleotide sequence ID" value="NZ_CP146991.1"/>
</dbReference>
<gene>
    <name evidence="1" type="ORF">SSPH_00163</name>
</gene>
<keyword evidence="2" id="KW-1185">Reference proteome</keyword>
<evidence type="ECO:0000313" key="2">
    <source>
        <dbReference type="Proteomes" id="UP000245702"/>
    </source>
</evidence>
<comment type="caution">
    <text evidence="1">The sequence shown here is derived from an EMBL/GenBank/DDBJ whole genome shotgun (WGS) entry which is preliminary data.</text>
</comment>
<dbReference type="EMBL" id="FCOW01000001">
    <property type="protein sequence ID" value="CVK17529.1"/>
    <property type="molecule type" value="Genomic_DNA"/>
</dbReference>
<reference evidence="1 2" key="1">
    <citation type="submission" date="2016-01" db="EMBL/GenBank/DDBJ databases">
        <authorList>
            <person name="Brown R."/>
        </authorList>
    </citation>
    <scope>NUCLEOTIDE SEQUENCE [LARGE SCALE GENOMIC DNA]</scope>
    <source>
        <strain evidence="1">Sporomusa sphaeroides DSM 2875</strain>
    </source>
</reference>
<accession>A0ABM9VYH8</accession>
<dbReference type="Proteomes" id="UP000245702">
    <property type="component" value="Unassembled WGS sequence"/>
</dbReference>
<sequence length="213" mass="24325">MSYNGNTVRIDIDNNGRADIVYYDVKEMQSILASSRPKSENAWQILASRMYKANVADFIKFGDSLNRVNKTISDWSLEFLQADSSVDFSGSTPMKIISIKQKKGAQACCDFEQLSNLFDIDKEACDFIRNNSFLLPLLETLHSKIFDYFTDAKLGLEVVKDPEIKDESQLFLSIATSTNPEYAIEKLYEFDQQWWLANVHQAQGKLCLDVVFI</sequence>